<organism evidence="11 13">
    <name type="scientific">Phocaeicola dorei</name>
    <dbReference type="NCBI Taxonomy" id="357276"/>
    <lineage>
        <taxon>Bacteria</taxon>
        <taxon>Pseudomonadati</taxon>
        <taxon>Bacteroidota</taxon>
        <taxon>Bacteroidia</taxon>
        <taxon>Bacteroidales</taxon>
        <taxon>Bacteroidaceae</taxon>
        <taxon>Phocaeicola</taxon>
    </lineage>
</organism>
<dbReference type="KEGG" id="bdo:EL88_10930"/>
<evidence type="ECO:0000256" key="1">
    <source>
        <dbReference type="ARBA" id="ARBA00004442"/>
    </source>
</evidence>
<evidence type="ECO:0000313" key="11">
    <source>
        <dbReference type="EMBL" id="TDA75328.1"/>
    </source>
</evidence>
<dbReference type="Proteomes" id="UP001177934">
    <property type="component" value="Chromosome"/>
</dbReference>
<dbReference type="InterPro" id="IPR033985">
    <property type="entry name" value="SusD-like_N"/>
</dbReference>
<name>A0A076IN00_9BACT</name>
<evidence type="ECO:0000313" key="10">
    <source>
        <dbReference type="EMBL" id="MBV3124629.1"/>
    </source>
</evidence>
<keyword evidence="3 6" id="KW-0732">Signal</keyword>
<gene>
    <name evidence="9" type="ORF">CE91St7_39000</name>
    <name evidence="11" type="ORF">E1I98_02520</name>
    <name evidence="10" type="ORF">KSU80_15815</name>
    <name evidence="12" type="ORF">QNN11_15095</name>
</gene>
<evidence type="ECO:0000256" key="5">
    <source>
        <dbReference type="ARBA" id="ARBA00023237"/>
    </source>
</evidence>
<comment type="subcellular location">
    <subcellularLocation>
        <location evidence="1">Cell outer membrane</location>
    </subcellularLocation>
</comment>
<dbReference type="EMBL" id="BQOB01000001">
    <property type="protein sequence ID" value="GKH83016.1"/>
    <property type="molecule type" value="Genomic_DNA"/>
</dbReference>
<dbReference type="Pfam" id="PF07980">
    <property type="entry name" value="SusD_RagB"/>
    <property type="match status" value="1"/>
</dbReference>
<dbReference type="Gene3D" id="1.25.40.390">
    <property type="match status" value="1"/>
</dbReference>
<evidence type="ECO:0000313" key="9">
    <source>
        <dbReference type="EMBL" id="GKH83016.1"/>
    </source>
</evidence>
<sequence>MSYIKNTVASVAMLFTSVVLTSCNDFLDCEPLDKITPDAYFNSESDLAAYSIQQYKFPSYLNFDISLVKTDNNSDDQAATDASTALWVPGEKRTPADKGAWDFTEIRKANYFFQQVLPKYEAGSIKGDGVMIKHYIGEMYFLRAYQYFNKLVSLGDFPIVTEVLPDETEVLKEESKRQPRNKVARFIIEDLDRAIELMSLTTDNGKNRLTKNVALLFKSRVALFEATWLKYHKGTDRVPGGPGWPGAQQEYNAGFSIDIDKEVDWFLEQAMDASAQVADRISLTKNTGIYNPDSNPYNWNPYFEMFSAVDMEPIDEVLFWRAYSSVQGVTHSVSSYLCKGGGDLGYTRSLVDACLMKNGLPIYAPNSGYAGDVTIENVKKDRDDRLQLFMGAPSDCSRLDPYETYKYPKILEQTNDRCPTGYTVRKFLTYDPAQVVIGSGAVNTYGCLLFRSVEANLNYIEACYEKNGSLDPKAIKYWKEIRSRAGVSDNIDMTIAATDLSKENDWAKYSAGQLVDPTLYNIRRERRVELMSEGTRMRDLKRWRALDQVENYQVEGFNLWGGELEKLYVDEAGNSLLIPEGTSDKQPNVSNKENSSYLRVNQIVKKNNLLYDGYTWIPANYLEPISAINFTLTSSNPDDLESSTIYQNPGWSKIANEPAIGY</sequence>
<dbReference type="Proteomes" id="UP001055104">
    <property type="component" value="Unassembled WGS sequence"/>
</dbReference>
<dbReference type="RefSeq" id="WP_007855789.1">
    <property type="nucleotide sequence ID" value="NZ_BQOA01000001.1"/>
</dbReference>
<dbReference type="eggNOG" id="COG0457">
    <property type="taxonomic scope" value="Bacteria"/>
</dbReference>
<dbReference type="AlphaFoldDB" id="A0A076IN00"/>
<evidence type="ECO:0000256" key="6">
    <source>
        <dbReference type="SAM" id="SignalP"/>
    </source>
</evidence>
<dbReference type="PROSITE" id="PS51257">
    <property type="entry name" value="PROKAR_LIPOPROTEIN"/>
    <property type="match status" value="1"/>
</dbReference>
<evidence type="ECO:0000256" key="2">
    <source>
        <dbReference type="ARBA" id="ARBA00006275"/>
    </source>
</evidence>
<reference evidence="9" key="3">
    <citation type="submission" date="2022-01" db="EMBL/GenBank/DDBJ databases">
        <title>Novel bile acid biosynthetic pathways are enriched in the microbiome of centenarians.</title>
        <authorList>
            <person name="Sato Y."/>
            <person name="Atarashi K."/>
            <person name="Plichta R.D."/>
            <person name="Arai Y."/>
            <person name="Sasajima S."/>
            <person name="Kearney M.S."/>
            <person name="Suda W."/>
            <person name="Takeshita K."/>
            <person name="Sasaki T."/>
            <person name="Okamoto S."/>
            <person name="Skelly N.A."/>
            <person name="Okamura Y."/>
            <person name="Vlamakis H."/>
            <person name="Li Y."/>
            <person name="Tanoue T."/>
            <person name="Takei H."/>
            <person name="Nittono H."/>
            <person name="Narushima S."/>
            <person name="Irie J."/>
            <person name="Itoh H."/>
            <person name="Moriya K."/>
            <person name="Sugiura Y."/>
            <person name="Suematsu M."/>
            <person name="Moritoki N."/>
            <person name="Shibata S."/>
            <person name="Littman R.D."/>
            <person name="Fischbach A.M."/>
            <person name="Uwamino Y."/>
            <person name="Inoue T."/>
            <person name="Honda A."/>
            <person name="Hattori M."/>
            <person name="Murai T."/>
            <person name="Xavier J.R."/>
            <person name="Hirose N."/>
            <person name="Honda K."/>
        </authorList>
    </citation>
    <scope>NUCLEOTIDE SEQUENCE</scope>
    <source>
        <strain evidence="9">CE91-St7</strain>
    </source>
</reference>
<keyword evidence="5" id="KW-0998">Cell outer membrane</keyword>
<evidence type="ECO:0000313" key="13">
    <source>
        <dbReference type="Proteomes" id="UP000294527"/>
    </source>
</evidence>
<dbReference type="EMBL" id="CP126056">
    <property type="protein sequence ID" value="WHX08770.1"/>
    <property type="molecule type" value="Genomic_DNA"/>
</dbReference>
<dbReference type="Pfam" id="PF14322">
    <property type="entry name" value="SusD-like_3"/>
    <property type="match status" value="1"/>
</dbReference>
<evidence type="ECO:0000259" key="7">
    <source>
        <dbReference type="Pfam" id="PF07980"/>
    </source>
</evidence>
<dbReference type="EMBL" id="SLTU01000001">
    <property type="protein sequence ID" value="TDA75328.1"/>
    <property type="molecule type" value="Genomic_DNA"/>
</dbReference>
<protein>
    <submittedName>
        <fullName evidence="11">RagB/SusD family nutrient uptake outer membrane protein</fullName>
    </submittedName>
</protein>
<dbReference type="InterPro" id="IPR011990">
    <property type="entry name" value="TPR-like_helical_dom_sf"/>
</dbReference>
<comment type="similarity">
    <text evidence="2">Belongs to the SusD family.</text>
</comment>
<dbReference type="EMBL" id="JAHOAX010000016">
    <property type="protein sequence ID" value="MBV3124629.1"/>
    <property type="molecule type" value="Genomic_DNA"/>
</dbReference>
<dbReference type="GO" id="GO:0009279">
    <property type="term" value="C:cell outer membrane"/>
    <property type="evidence" value="ECO:0007669"/>
    <property type="project" value="UniProtKB-SubCell"/>
</dbReference>
<feature type="signal peptide" evidence="6">
    <location>
        <begin position="1"/>
        <end position="21"/>
    </location>
</feature>
<dbReference type="InterPro" id="IPR012944">
    <property type="entry name" value="SusD_RagB_dom"/>
</dbReference>
<feature type="chain" id="PRO_5014216497" evidence="6">
    <location>
        <begin position="22"/>
        <end position="662"/>
    </location>
</feature>
<evidence type="ECO:0000256" key="3">
    <source>
        <dbReference type="ARBA" id="ARBA00022729"/>
    </source>
</evidence>
<evidence type="ECO:0000313" key="12">
    <source>
        <dbReference type="EMBL" id="WHX08770.1"/>
    </source>
</evidence>
<feature type="domain" description="SusD-like N-terminal" evidence="8">
    <location>
        <begin position="25"/>
        <end position="223"/>
    </location>
</feature>
<evidence type="ECO:0000256" key="4">
    <source>
        <dbReference type="ARBA" id="ARBA00023136"/>
    </source>
</evidence>
<keyword evidence="4" id="KW-0472">Membrane</keyword>
<evidence type="ECO:0000259" key="8">
    <source>
        <dbReference type="Pfam" id="PF14322"/>
    </source>
</evidence>
<feature type="domain" description="RagB/SusD" evidence="7">
    <location>
        <begin position="339"/>
        <end position="651"/>
    </location>
</feature>
<accession>A0A076IN00</accession>
<dbReference type="SUPFAM" id="SSF48452">
    <property type="entry name" value="TPR-like"/>
    <property type="match status" value="1"/>
</dbReference>
<proteinExistence type="inferred from homology"/>
<reference evidence="11 13" key="1">
    <citation type="journal article" date="2019" name="Nat. Microbiol.">
        <title>Genomic variation and strain-specific functional adaptation in the human gut microbiome during early life.</title>
        <authorList>
            <person name="Vatanen T."/>
            <person name="Plichta D.R."/>
            <person name="Somani J."/>
            <person name="Munch P.C."/>
            <person name="Arthur T.D."/>
            <person name="Hall A.B."/>
            <person name="Rudolf S."/>
            <person name="Oakeley E.J."/>
            <person name="Ke X."/>
            <person name="Young R.A."/>
            <person name="Haiser H.J."/>
            <person name="Kolde R."/>
            <person name="Yassour M."/>
            <person name="Luopajarvi K."/>
            <person name="Siljander H."/>
            <person name="Virtanen S.M."/>
            <person name="Ilonen J."/>
            <person name="Uibo R."/>
            <person name="Tillmann V."/>
            <person name="Mokurov S."/>
            <person name="Dorshakova N."/>
            <person name="Porter J.A."/>
            <person name="McHardy A.C."/>
            <person name="Lahdesmaki H."/>
            <person name="Vlamakis H."/>
            <person name="Huttenhower C."/>
            <person name="Knip M."/>
            <person name="Xavier R.J."/>
        </authorList>
    </citation>
    <scope>NUCLEOTIDE SEQUENCE [LARGE SCALE GENOMIC DNA]</scope>
    <source>
        <strain evidence="11 13">RJX1047</strain>
    </source>
</reference>
<dbReference type="Proteomes" id="UP000294527">
    <property type="component" value="Unassembled WGS sequence"/>
</dbReference>
<dbReference type="Proteomes" id="UP000777173">
    <property type="component" value="Unassembled WGS sequence"/>
</dbReference>
<reference evidence="12" key="4">
    <citation type="journal article" date="2023" name="Nat. Commun.">
        <title>Identification of a novel Human Milk Oligosaccharides utilization cluster in the infant gut commensal Bacteroides dorei.</title>
        <authorList>
            <person name="Kijner S."/>
            <person name="Ennis D."/>
            <person name="Shmorak S."/>
            <person name="Florentin A."/>
            <person name="Yassour M."/>
        </authorList>
    </citation>
    <scope>NUCLEOTIDE SEQUENCE</scope>
    <source>
        <strain evidence="12">2</strain>
    </source>
</reference>
<reference evidence="10" key="2">
    <citation type="submission" date="2021-06" db="EMBL/GenBank/DDBJ databases">
        <title>Collection of gut derived symbiotic bacterial strains cultured from healthy donors.</title>
        <authorList>
            <person name="Lin H."/>
            <person name="Littmann E."/>
            <person name="Pamer E.G."/>
        </authorList>
    </citation>
    <scope>NUCLEOTIDE SEQUENCE</scope>
    <source>
        <strain evidence="10">MSK.5.10</strain>
    </source>
</reference>